<dbReference type="GO" id="GO:0005524">
    <property type="term" value="F:ATP binding"/>
    <property type="evidence" value="ECO:0007669"/>
    <property type="project" value="UniProtKB-KW"/>
</dbReference>
<dbReference type="GO" id="GO:0051082">
    <property type="term" value="F:unfolded protein binding"/>
    <property type="evidence" value="ECO:0007669"/>
    <property type="project" value="InterPro"/>
</dbReference>
<dbReference type="GO" id="GO:0140662">
    <property type="term" value="F:ATP-dependent protein folding chaperone"/>
    <property type="evidence" value="ECO:0007669"/>
    <property type="project" value="InterPro"/>
</dbReference>
<dbReference type="PROSITE" id="PS00298">
    <property type="entry name" value="HSP90"/>
    <property type="match status" value="1"/>
</dbReference>
<dbReference type="InterPro" id="IPR001404">
    <property type="entry name" value="Hsp90_fam"/>
</dbReference>
<dbReference type="AlphaFoldDB" id="A0A432ZZF5"/>
<feature type="chain" id="PRO_5019213137" evidence="5">
    <location>
        <begin position="30"/>
        <end position="313"/>
    </location>
</feature>
<dbReference type="GO" id="GO:0016887">
    <property type="term" value="F:ATP hydrolysis activity"/>
    <property type="evidence" value="ECO:0007669"/>
    <property type="project" value="InterPro"/>
</dbReference>
<dbReference type="SUPFAM" id="SSF55874">
    <property type="entry name" value="ATPase domain of HSP90 chaperone/DNA topoisomerase II/histidine kinase"/>
    <property type="match status" value="1"/>
</dbReference>
<name>A0A432ZZF5_9FUNG</name>
<evidence type="ECO:0000256" key="3">
    <source>
        <dbReference type="ARBA" id="ARBA00022840"/>
    </source>
</evidence>
<organism evidence="6 7">
    <name type="scientific">Jimgerdemannia flammicorona</name>
    <dbReference type="NCBI Taxonomy" id="994334"/>
    <lineage>
        <taxon>Eukaryota</taxon>
        <taxon>Fungi</taxon>
        <taxon>Fungi incertae sedis</taxon>
        <taxon>Mucoromycota</taxon>
        <taxon>Mucoromycotina</taxon>
        <taxon>Endogonomycetes</taxon>
        <taxon>Endogonales</taxon>
        <taxon>Endogonaceae</taxon>
        <taxon>Jimgerdemannia</taxon>
    </lineage>
</organism>
<evidence type="ECO:0000256" key="5">
    <source>
        <dbReference type="SAM" id="SignalP"/>
    </source>
</evidence>
<dbReference type="Gene3D" id="3.30.565.10">
    <property type="entry name" value="Histidine kinase-like ATPase, C-terminal domain"/>
    <property type="match status" value="1"/>
</dbReference>
<keyword evidence="5" id="KW-0732">Signal</keyword>
<dbReference type="OrthoDB" id="28737at2759"/>
<evidence type="ECO:0000256" key="4">
    <source>
        <dbReference type="ARBA" id="ARBA00023186"/>
    </source>
</evidence>
<keyword evidence="2" id="KW-0547">Nucleotide-binding</keyword>
<evidence type="ECO:0000256" key="2">
    <source>
        <dbReference type="ARBA" id="ARBA00022741"/>
    </source>
</evidence>
<comment type="similarity">
    <text evidence="1">Belongs to the heat shock protein 90 family.</text>
</comment>
<dbReference type="Proteomes" id="UP000268093">
    <property type="component" value="Unassembled WGS sequence"/>
</dbReference>
<evidence type="ECO:0000256" key="1">
    <source>
        <dbReference type="ARBA" id="ARBA00008239"/>
    </source>
</evidence>
<gene>
    <name evidence="6" type="ORF">BC936DRAFT_143019</name>
</gene>
<accession>A0A432ZZF5</accession>
<evidence type="ECO:0000313" key="6">
    <source>
        <dbReference type="EMBL" id="RUO95882.1"/>
    </source>
</evidence>
<dbReference type="InterPro" id="IPR036890">
    <property type="entry name" value="HATPase_C_sf"/>
</dbReference>
<protein>
    <submittedName>
        <fullName evidence="6">Uncharacterized protein</fullName>
    </submittedName>
</protein>
<comment type="caution">
    <text evidence="6">The sequence shown here is derived from an EMBL/GenBank/DDBJ whole genome shotgun (WGS) entry which is preliminary data.</text>
</comment>
<feature type="signal peptide" evidence="5">
    <location>
        <begin position="1"/>
        <end position="29"/>
    </location>
</feature>
<dbReference type="EMBL" id="RBNI01025028">
    <property type="protein sequence ID" value="RUO95882.1"/>
    <property type="molecule type" value="Genomic_DNA"/>
</dbReference>
<dbReference type="PRINTS" id="PR00775">
    <property type="entry name" value="HEATSHOCK90"/>
</dbReference>
<reference evidence="6 7" key="1">
    <citation type="journal article" date="2018" name="New Phytol.">
        <title>Phylogenomics of Endogonaceae and evolution of mycorrhizas within Mucoromycota.</title>
        <authorList>
            <person name="Chang Y."/>
            <person name="Desiro A."/>
            <person name="Na H."/>
            <person name="Sandor L."/>
            <person name="Lipzen A."/>
            <person name="Clum A."/>
            <person name="Barry K."/>
            <person name="Grigoriev I.V."/>
            <person name="Martin F.M."/>
            <person name="Stajich J.E."/>
            <person name="Smith M.E."/>
            <person name="Bonito G."/>
            <person name="Spatafora J.W."/>
        </authorList>
    </citation>
    <scope>NUCLEOTIDE SEQUENCE [LARGE SCALE GENOMIC DNA]</scope>
    <source>
        <strain evidence="6 7">GMNB39</strain>
    </source>
</reference>
<evidence type="ECO:0000313" key="7">
    <source>
        <dbReference type="Proteomes" id="UP000268093"/>
    </source>
</evidence>
<keyword evidence="3" id="KW-0067">ATP-binding</keyword>
<feature type="non-terminal residue" evidence="6">
    <location>
        <position position="313"/>
    </location>
</feature>
<dbReference type="PANTHER" id="PTHR11528">
    <property type="entry name" value="HEAT SHOCK PROTEIN 90 FAMILY MEMBER"/>
    <property type="match status" value="1"/>
</dbReference>
<keyword evidence="4" id="KW-0143">Chaperone</keyword>
<keyword evidence="7" id="KW-1185">Reference proteome</keyword>
<proteinExistence type="inferred from homology"/>
<dbReference type="InterPro" id="IPR020575">
    <property type="entry name" value="Hsp90_N"/>
</dbReference>
<dbReference type="InterPro" id="IPR019805">
    <property type="entry name" value="Heat_shock_protein_90_CS"/>
</dbReference>
<sequence>MTTSSPRTPLAVFISFVVAIVINLSLVSSHPLHTTGPHLVNAASPFDNLGPDTFNLAHQTDEPVDVGADTAAPRLVNAASAFNNFDSDAFTTTYLNNEPINLTPDAAAETLLAAADNVVDSESCPNKIRPTCQIDRCCATSYTWKRCVTGYSTGLVSGCNNCYSNSCANVASTGYNSCNGPFDCVDDGGGWKQRDECHKGATMAYASHSTRWWWLCSGFQHLPPAQSFQHLPWAVIGPAPPLRSLLLPRRCSPTQKKLPLSSLHLTHTLTMSETETFSFQAEISQLMSLIINTFYSNKEVFLRELISNASDAL</sequence>